<organism evidence="5 6">
    <name type="scientific">Tritrichomonas foetus</name>
    <dbReference type="NCBI Taxonomy" id="1144522"/>
    <lineage>
        <taxon>Eukaryota</taxon>
        <taxon>Metamonada</taxon>
        <taxon>Parabasalia</taxon>
        <taxon>Tritrichomonadida</taxon>
        <taxon>Tritrichomonadidae</taxon>
        <taxon>Tritrichomonas</taxon>
    </lineage>
</organism>
<accession>A0A1J4K908</accession>
<feature type="domain" description="HECT" evidence="4">
    <location>
        <begin position="812"/>
        <end position="1117"/>
    </location>
</feature>
<keyword evidence="1" id="KW-0808">Transferase</keyword>
<dbReference type="AlphaFoldDB" id="A0A1J4K908"/>
<dbReference type="RefSeq" id="XP_068360504.1">
    <property type="nucleotide sequence ID" value="XM_068503762.1"/>
</dbReference>
<dbReference type="PROSITE" id="PS50237">
    <property type="entry name" value="HECT"/>
    <property type="match status" value="1"/>
</dbReference>
<dbReference type="VEuPathDB" id="TrichDB:TRFO_24453"/>
<evidence type="ECO:0000256" key="2">
    <source>
        <dbReference type="ARBA" id="ARBA00022786"/>
    </source>
</evidence>
<dbReference type="Pfam" id="PF00632">
    <property type="entry name" value="HECT"/>
    <property type="match status" value="1"/>
</dbReference>
<comment type="caution">
    <text evidence="5">The sequence shown here is derived from an EMBL/GenBank/DDBJ whole genome shotgun (WGS) entry which is preliminary data.</text>
</comment>
<dbReference type="Proteomes" id="UP000179807">
    <property type="component" value="Unassembled WGS sequence"/>
</dbReference>
<evidence type="ECO:0000313" key="6">
    <source>
        <dbReference type="Proteomes" id="UP000179807"/>
    </source>
</evidence>
<dbReference type="GO" id="GO:0000209">
    <property type="term" value="P:protein polyubiquitination"/>
    <property type="evidence" value="ECO:0007669"/>
    <property type="project" value="TreeGrafter"/>
</dbReference>
<dbReference type="InterPro" id="IPR000569">
    <property type="entry name" value="HECT_dom"/>
</dbReference>
<reference evidence="5" key="1">
    <citation type="submission" date="2016-10" db="EMBL/GenBank/DDBJ databases">
        <authorList>
            <person name="Benchimol M."/>
            <person name="Almeida L.G."/>
            <person name="Vasconcelos A.T."/>
            <person name="Perreira-Neves A."/>
            <person name="Rosa I.A."/>
            <person name="Tasca T."/>
            <person name="Bogo M.R."/>
            <person name="de Souza W."/>
        </authorList>
    </citation>
    <scope>NUCLEOTIDE SEQUENCE [LARGE SCALE GENOMIC DNA]</scope>
    <source>
        <strain evidence="5">K</strain>
    </source>
</reference>
<dbReference type="GO" id="GO:0043161">
    <property type="term" value="P:proteasome-mediated ubiquitin-dependent protein catabolic process"/>
    <property type="evidence" value="ECO:0007669"/>
    <property type="project" value="TreeGrafter"/>
</dbReference>
<sequence>MDEVHYDSIGTILEKLQSSDGERVADGLKNLYRRGLYTNFDRDNEYIIRQCFTIVLNIFKEPTMDLTLLHSANCIAGAFHIMKTKKDSILSQLIQPRKIAKYIKKNISQKKGNLEVVAKLLEVVFVLSETALQNDIYSLLEIDVFFQVYHVFDNTSRVKCLKAINSIIENNMIQKYADHIPQLLEITFEKHDKISDLAAKAFLTLIDKTTNLNNNVSRIGEFKFTLKLCSYVSTCTSKLYLAGFLKVLQRCLNEYPTTIRAVLNENVDWCRFFTSFKNTNDCDIIESALRLILNFFPQPQMKNSNSTVFDGFKWSKSQNHNQIYQIRDLIIPHLYNILCTKIVTTPHNIPLICFQALAVFAESTSFHPPDSFIYTLYFFSKENSIEYAPYLFKIIQSIADKKRIVRSGIIKRLKKNQVIVNNFHNQYTNQLREIEKSTQNIPSMNDSNYRITDIHEFLNKIETGEIIPFDFVPEKFIGTEFNSEPKNSLFLVVKNIIDYCPDLDALQPLATFFLNMLENIPIALPYFDKYFDSQFSYIKKETIKILHFGKETEFNFSDTLFQKELYSSNTNANIRDIDKKFPGFFDIEKIISQAQKSEYIKHMLNQVLDAGYQSYTYSINKKTVDINQHILNILSNVVERPDQIDSVLNCTIENNKSSSEPQKLPEYEGEDVVKNILLILNILYQKKHNLKLLNHKLIEKLEFQLRSIFMTVGIISPCSRIIVNYPFLFPFETRLFFFNALTNEPNKLLEQYMKKYHPEFSPKEKHMVSDKIEIFINRDQIFKQGLTILENFAKYKVFLEFSFKSDVGFGFGPTRQFFDLMSHEFCKKRHRIWRVEGKCKMYAKHHQGLFPLPTAKDSYMVGLGRFCAKAIQMGMLIDIPFNPAFFELVNGHDVPLSAVDDNHEMYFQNPVGVDDWGLAFEYPIGFNKSIDMVKQGSQKMVTSANFSQYREKFIDFTVGKYVKLKAARFREGFAEVINPEFLKLFTGEEICNILNGNAPSITYEDLKAYIHTCNGYAPEDPEIGYLYEIVPSMSQKEQLLLIQFITGSSRLPIGGLKNVNPPISIAKKDGEKNSNQQLPSVSTCSHYFKLPPYESKEVMREKLLTAIYEGQQSFQLS</sequence>
<dbReference type="InterPro" id="IPR045322">
    <property type="entry name" value="HECTD1/TRIP12-like"/>
</dbReference>
<evidence type="ECO:0000313" key="5">
    <source>
        <dbReference type="EMBL" id="OHT07368.1"/>
    </source>
</evidence>
<dbReference type="Gene3D" id="3.90.1750.10">
    <property type="entry name" value="Hect, E3 ligase catalytic domains"/>
    <property type="match status" value="1"/>
</dbReference>
<dbReference type="EMBL" id="MLAK01000699">
    <property type="protein sequence ID" value="OHT07368.1"/>
    <property type="molecule type" value="Genomic_DNA"/>
</dbReference>
<dbReference type="Gene3D" id="3.30.2160.10">
    <property type="entry name" value="Hect, E3 ligase catalytic domain"/>
    <property type="match status" value="1"/>
</dbReference>
<name>A0A1J4K908_9EUKA</name>
<proteinExistence type="predicted"/>
<dbReference type="GeneID" id="94838466"/>
<dbReference type="SUPFAM" id="SSF56204">
    <property type="entry name" value="Hect, E3 ligase catalytic domain"/>
    <property type="match status" value="1"/>
</dbReference>
<evidence type="ECO:0000256" key="1">
    <source>
        <dbReference type="ARBA" id="ARBA00022679"/>
    </source>
</evidence>
<keyword evidence="2 3" id="KW-0833">Ubl conjugation pathway</keyword>
<dbReference type="SMART" id="SM00119">
    <property type="entry name" value="HECTc"/>
    <property type="match status" value="1"/>
</dbReference>
<dbReference type="InterPro" id="IPR035983">
    <property type="entry name" value="Hect_E3_ubiquitin_ligase"/>
</dbReference>
<evidence type="ECO:0000256" key="3">
    <source>
        <dbReference type="PROSITE-ProRule" id="PRU00104"/>
    </source>
</evidence>
<evidence type="ECO:0000259" key="4">
    <source>
        <dbReference type="PROSITE" id="PS50237"/>
    </source>
</evidence>
<dbReference type="PANTHER" id="PTHR45670">
    <property type="entry name" value="E3 UBIQUITIN-PROTEIN LIGASE TRIP12"/>
    <property type="match status" value="1"/>
</dbReference>
<dbReference type="OrthoDB" id="271273at2759"/>
<dbReference type="PANTHER" id="PTHR45670:SF1">
    <property type="entry name" value="E3 UBIQUITIN-PROTEIN LIGASE HECTD1"/>
    <property type="match status" value="1"/>
</dbReference>
<dbReference type="GO" id="GO:0061630">
    <property type="term" value="F:ubiquitin protein ligase activity"/>
    <property type="evidence" value="ECO:0007669"/>
    <property type="project" value="InterPro"/>
</dbReference>
<protein>
    <recommendedName>
        <fullName evidence="4">HECT domain-containing protein</fullName>
    </recommendedName>
</protein>
<feature type="active site" description="Glycyl thioester intermediate" evidence="3">
    <location>
        <position position="1084"/>
    </location>
</feature>
<keyword evidence="6" id="KW-1185">Reference proteome</keyword>
<gene>
    <name evidence="5" type="ORF">TRFO_24453</name>
</gene>
<dbReference type="Gene3D" id="3.30.2410.10">
    <property type="entry name" value="Hect, E3 ligase catalytic domain"/>
    <property type="match status" value="1"/>
</dbReference>